<name>A0A8J2HJG1_COTCN</name>
<organism evidence="1 2">
    <name type="scientific">Cotesia congregata</name>
    <name type="common">Parasitoid wasp</name>
    <name type="synonym">Apanteles congregatus</name>
    <dbReference type="NCBI Taxonomy" id="51543"/>
    <lineage>
        <taxon>Eukaryota</taxon>
        <taxon>Metazoa</taxon>
        <taxon>Ecdysozoa</taxon>
        <taxon>Arthropoda</taxon>
        <taxon>Hexapoda</taxon>
        <taxon>Insecta</taxon>
        <taxon>Pterygota</taxon>
        <taxon>Neoptera</taxon>
        <taxon>Endopterygota</taxon>
        <taxon>Hymenoptera</taxon>
        <taxon>Apocrita</taxon>
        <taxon>Ichneumonoidea</taxon>
        <taxon>Braconidae</taxon>
        <taxon>Microgastrinae</taxon>
        <taxon>Cotesia</taxon>
    </lineage>
</organism>
<dbReference type="AlphaFoldDB" id="A0A8J2HJG1"/>
<protein>
    <submittedName>
        <fullName evidence="1">Uncharacterized protein</fullName>
    </submittedName>
</protein>
<dbReference type="Proteomes" id="UP000786811">
    <property type="component" value="Unassembled WGS sequence"/>
</dbReference>
<keyword evidence="2" id="KW-1185">Reference proteome</keyword>
<gene>
    <name evidence="1" type="ORF">HICCMSTLAB_LOCUS6765</name>
</gene>
<dbReference type="OrthoDB" id="15954at2759"/>
<evidence type="ECO:0000313" key="1">
    <source>
        <dbReference type="EMBL" id="CAG5093357.1"/>
    </source>
</evidence>
<dbReference type="EMBL" id="CAJNRD030001120">
    <property type="protein sequence ID" value="CAG5093357.1"/>
    <property type="molecule type" value="Genomic_DNA"/>
</dbReference>
<accession>A0A8J2HJG1</accession>
<reference evidence="1" key="1">
    <citation type="submission" date="2021-04" db="EMBL/GenBank/DDBJ databases">
        <authorList>
            <person name="Chebbi M.A.C M."/>
        </authorList>
    </citation>
    <scope>NUCLEOTIDE SEQUENCE</scope>
</reference>
<proteinExistence type="predicted"/>
<evidence type="ECO:0000313" key="2">
    <source>
        <dbReference type="Proteomes" id="UP000786811"/>
    </source>
</evidence>
<comment type="caution">
    <text evidence="1">The sequence shown here is derived from an EMBL/GenBank/DDBJ whole genome shotgun (WGS) entry which is preliminary data.</text>
</comment>
<sequence>MFHYQLRDQLPVTLPKKLTLDKEILNLRQAVDWLKISLVRSVALKRSEKPILWTLSSTARVSASGLVHRRKITRSTAFILREVRQSFFALKKLVADEGAVQAAAGPGDGDGQEFQNERQREVSQELFIEFFNRSLVWAFPVKIQNLAGSAQLGRFN</sequence>